<gene>
    <name evidence="2" type="ORF">COT42_02045</name>
</gene>
<reference evidence="2 3" key="1">
    <citation type="submission" date="2017-09" db="EMBL/GenBank/DDBJ databases">
        <title>Depth-based differentiation of microbial function through sediment-hosted aquifers and enrichment of novel symbionts in the deep terrestrial subsurface.</title>
        <authorList>
            <person name="Probst A.J."/>
            <person name="Ladd B."/>
            <person name="Jarett J.K."/>
            <person name="Geller-Mcgrath D.E."/>
            <person name="Sieber C.M."/>
            <person name="Emerson J.B."/>
            <person name="Anantharaman K."/>
            <person name="Thomas B.C."/>
            <person name="Malmstrom R."/>
            <person name="Stieglmeier M."/>
            <person name="Klingl A."/>
            <person name="Woyke T."/>
            <person name="Ryan C.M."/>
            <person name="Banfield J.F."/>
        </authorList>
    </citation>
    <scope>NUCLEOTIDE SEQUENCE [LARGE SCALE GENOMIC DNA]</scope>
    <source>
        <strain evidence="2">CG08_land_8_20_14_0_20_45_16</strain>
    </source>
</reference>
<evidence type="ECO:0000259" key="1">
    <source>
        <dbReference type="Pfam" id="PF12804"/>
    </source>
</evidence>
<sequence>MNAIVLAGGKSSRFGSDKAFAKLGDSTIAESLFFPLSLLFKKIGSSWKRVGKNGSIKAGNYC</sequence>
<proteinExistence type="predicted"/>
<comment type="caution">
    <text evidence="2">The sequence shown here is derived from an EMBL/GenBank/DDBJ whole genome shotgun (WGS) entry which is preliminary data.</text>
</comment>
<dbReference type="Pfam" id="PF12804">
    <property type="entry name" value="NTP_transf_3"/>
    <property type="match status" value="1"/>
</dbReference>
<evidence type="ECO:0000313" key="2">
    <source>
        <dbReference type="EMBL" id="PIS30948.1"/>
    </source>
</evidence>
<dbReference type="GO" id="GO:0016779">
    <property type="term" value="F:nucleotidyltransferase activity"/>
    <property type="evidence" value="ECO:0007669"/>
    <property type="project" value="UniProtKB-ARBA"/>
</dbReference>
<dbReference type="InterPro" id="IPR025877">
    <property type="entry name" value="MobA-like_NTP_Trfase"/>
</dbReference>
<dbReference type="SUPFAM" id="SSF53448">
    <property type="entry name" value="Nucleotide-diphospho-sugar transferases"/>
    <property type="match status" value="1"/>
</dbReference>
<dbReference type="AlphaFoldDB" id="A0A2H0Y0J9"/>
<organism evidence="2 3">
    <name type="scientific">Candidatus Saganbacteria bacterium CG08_land_8_20_14_0_20_45_16</name>
    <dbReference type="NCBI Taxonomy" id="2014293"/>
    <lineage>
        <taxon>Bacteria</taxon>
        <taxon>Bacillati</taxon>
        <taxon>Saganbacteria</taxon>
    </lineage>
</organism>
<dbReference type="EMBL" id="PEYM01000042">
    <property type="protein sequence ID" value="PIS30948.1"/>
    <property type="molecule type" value="Genomic_DNA"/>
</dbReference>
<dbReference type="InterPro" id="IPR029044">
    <property type="entry name" value="Nucleotide-diphossugar_trans"/>
</dbReference>
<dbReference type="Gene3D" id="3.90.550.10">
    <property type="entry name" value="Spore Coat Polysaccharide Biosynthesis Protein SpsA, Chain A"/>
    <property type="match status" value="1"/>
</dbReference>
<name>A0A2H0Y0J9_UNCSA</name>
<protein>
    <recommendedName>
        <fullName evidence="1">MobA-like NTP transferase domain-containing protein</fullName>
    </recommendedName>
</protein>
<feature type="domain" description="MobA-like NTP transferase" evidence="1">
    <location>
        <begin position="3"/>
        <end position="33"/>
    </location>
</feature>
<evidence type="ECO:0000313" key="3">
    <source>
        <dbReference type="Proteomes" id="UP000231343"/>
    </source>
</evidence>
<dbReference type="Proteomes" id="UP000231343">
    <property type="component" value="Unassembled WGS sequence"/>
</dbReference>
<accession>A0A2H0Y0J9</accession>